<dbReference type="SUPFAM" id="SSF58104">
    <property type="entry name" value="Methyl-accepting chemotaxis protein (MCP) signaling domain"/>
    <property type="match status" value="1"/>
</dbReference>
<keyword evidence="4 9" id="KW-0812">Transmembrane</keyword>
<feature type="transmembrane region" description="Helical" evidence="9">
    <location>
        <begin position="282"/>
        <end position="304"/>
    </location>
</feature>
<keyword evidence="2" id="KW-1003">Cell membrane</keyword>
<dbReference type="CDD" id="cd12914">
    <property type="entry name" value="PDC1_DGC_like"/>
    <property type="match status" value="1"/>
</dbReference>
<keyword evidence="7 8" id="KW-0807">Transducer</keyword>
<sequence>MRTKKSIAKEIARYVSVFAVSICILVGGISIYISRSSMIEETESMLEQETVLGAQKIATILEDRLLILQEVANRARTRTMAFDIQRESLRVDVERLGYLDMAIVTPDGSARYIVDENEVDLSDREYVKRALNGEANVSDVLISKVTNSPVLMYAVPITEDDKIVGALIAEKDGYVLSEIIGEMGYGESGYAYIITDEGVTIAHPDREKVLTQFSPIEAAKNDDQFVSIATLFTEMIANKKGVSQYNFQGQKLYNAYINIEGTHWILASTALRSEVLSGVNHLIWVLAIVIVVILLIAVIISTILGKAIAKPVLMLIQIVEKQSNLDFSLIDQEVIQKIQKREDEIASMALSLQTMSQNVRALIVDVLDTSEQVSATSEELNATSEQTAIASQEVAQTVTEIAKGATDQAENTLDASNALNHLSDEIESNLLRSHELSVAFDKINKLVEGGIKTIEALNRKTSENGDAAQVVYQSILNTNESTNKIGEASNLILNISNQTNLLALNASIEAARAGEQGKGFAVVADEIRKLAEQSRSTTEIINAIVNDLVENAQTAVDKMKEASDIVKEQEQRVGLTAETFDSIAVAVEKSEKMIQEIDSSSEEMKRSKESVVGNIDMLSALAQQNAASTEEAAASIEEQSAAAQEIASASEELANMAQSLQVMIDKFSV</sequence>
<dbReference type="PROSITE" id="PS50111">
    <property type="entry name" value="CHEMOTAXIS_TRANSDUC_2"/>
    <property type="match status" value="1"/>
</dbReference>
<evidence type="ECO:0000256" key="2">
    <source>
        <dbReference type="ARBA" id="ARBA00022475"/>
    </source>
</evidence>
<accession>A0ABR9ZQ65</accession>
<organism evidence="11 12">
    <name type="scientific">Fusibacter ferrireducens</name>
    <dbReference type="NCBI Taxonomy" id="2785058"/>
    <lineage>
        <taxon>Bacteria</taxon>
        <taxon>Bacillati</taxon>
        <taxon>Bacillota</taxon>
        <taxon>Clostridia</taxon>
        <taxon>Eubacteriales</taxon>
        <taxon>Eubacteriales Family XII. Incertae Sedis</taxon>
        <taxon>Fusibacter</taxon>
    </lineage>
</organism>
<name>A0ABR9ZQ65_9FIRM</name>
<evidence type="ECO:0000259" key="10">
    <source>
        <dbReference type="PROSITE" id="PS50111"/>
    </source>
</evidence>
<dbReference type="InterPro" id="IPR033479">
    <property type="entry name" value="dCache_1"/>
</dbReference>
<dbReference type="Gene3D" id="1.10.287.950">
    <property type="entry name" value="Methyl-accepting chemotaxis protein"/>
    <property type="match status" value="1"/>
</dbReference>
<dbReference type="EMBL" id="JADKNH010000003">
    <property type="protein sequence ID" value="MBF4692605.1"/>
    <property type="molecule type" value="Genomic_DNA"/>
</dbReference>
<comment type="caution">
    <text evidence="11">The sequence shown here is derived from an EMBL/GenBank/DDBJ whole genome shotgun (WGS) entry which is preliminary data.</text>
</comment>
<evidence type="ECO:0000256" key="6">
    <source>
        <dbReference type="ARBA" id="ARBA00023136"/>
    </source>
</evidence>
<evidence type="ECO:0000256" key="7">
    <source>
        <dbReference type="ARBA" id="ARBA00023224"/>
    </source>
</evidence>
<evidence type="ECO:0000256" key="1">
    <source>
        <dbReference type="ARBA" id="ARBA00004651"/>
    </source>
</evidence>
<dbReference type="RefSeq" id="WP_194700846.1">
    <property type="nucleotide sequence ID" value="NZ_JADKNH010000003.1"/>
</dbReference>
<feature type="domain" description="Methyl-accepting transducer" evidence="10">
    <location>
        <begin position="383"/>
        <end position="640"/>
    </location>
</feature>
<dbReference type="PANTHER" id="PTHR32089:SF112">
    <property type="entry name" value="LYSOZYME-LIKE PROTEIN-RELATED"/>
    <property type="match status" value="1"/>
</dbReference>
<comment type="subcellular location">
    <subcellularLocation>
        <location evidence="1">Cell membrane</location>
        <topology evidence="1">Multi-pass membrane protein</topology>
    </subcellularLocation>
</comment>
<evidence type="ECO:0000256" key="8">
    <source>
        <dbReference type="PROSITE-ProRule" id="PRU00284"/>
    </source>
</evidence>
<evidence type="ECO:0000313" key="12">
    <source>
        <dbReference type="Proteomes" id="UP000614200"/>
    </source>
</evidence>
<keyword evidence="3" id="KW-0145">Chemotaxis</keyword>
<dbReference type="CDD" id="cd12912">
    <property type="entry name" value="PDC2_MCP_like"/>
    <property type="match status" value="1"/>
</dbReference>
<keyword evidence="12" id="KW-1185">Reference proteome</keyword>
<evidence type="ECO:0000256" key="3">
    <source>
        <dbReference type="ARBA" id="ARBA00022500"/>
    </source>
</evidence>
<dbReference type="Pfam" id="PF02743">
    <property type="entry name" value="dCache_1"/>
    <property type="match status" value="1"/>
</dbReference>
<evidence type="ECO:0000256" key="9">
    <source>
        <dbReference type="SAM" id="Phobius"/>
    </source>
</evidence>
<dbReference type="SMART" id="SM00283">
    <property type="entry name" value="MA"/>
    <property type="match status" value="1"/>
</dbReference>
<keyword evidence="6 9" id="KW-0472">Membrane</keyword>
<evidence type="ECO:0000256" key="5">
    <source>
        <dbReference type="ARBA" id="ARBA00022989"/>
    </source>
</evidence>
<evidence type="ECO:0000256" key="4">
    <source>
        <dbReference type="ARBA" id="ARBA00022692"/>
    </source>
</evidence>
<dbReference type="Proteomes" id="UP000614200">
    <property type="component" value="Unassembled WGS sequence"/>
</dbReference>
<keyword evidence="5 9" id="KW-1133">Transmembrane helix</keyword>
<feature type="transmembrane region" description="Helical" evidence="9">
    <location>
        <begin position="12"/>
        <end position="33"/>
    </location>
</feature>
<reference evidence="11 12" key="1">
    <citation type="submission" date="2020-11" db="EMBL/GenBank/DDBJ databases">
        <title>Fusibacter basophilias sp. nov.</title>
        <authorList>
            <person name="Qiu D."/>
        </authorList>
    </citation>
    <scope>NUCLEOTIDE SEQUENCE [LARGE SCALE GENOMIC DNA]</scope>
    <source>
        <strain evidence="11 12">Q10-2</strain>
    </source>
</reference>
<dbReference type="PANTHER" id="PTHR32089">
    <property type="entry name" value="METHYL-ACCEPTING CHEMOTAXIS PROTEIN MCPB"/>
    <property type="match status" value="1"/>
</dbReference>
<evidence type="ECO:0000313" key="11">
    <source>
        <dbReference type="EMBL" id="MBF4692605.1"/>
    </source>
</evidence>
<gene>
    <name evidence="11" type="ORF">ISU02_05725</name>
</gene>
<dbReference type="InterPro" id="IPR004089">
    <property type="entry name" value="MCPsignal_dom"/>
</dbReference>
<dbReference type="SUPFAM" id="SSF103190">
    <property type="entry name" value="Sensory domain-like"/>
    <property type="match status" value="1"/>
</dbReference>
<dbReference type="InterPro" id="IPR029151">
    <property type="entry name" value="Sensor-like_sf"/>
</dbReference>
<dbReference type="Pfam" id="PF00015">
    <property type="entry name" value="MCPsignal"/>
    <property type="match status" value="1"/>
</dbReference>
<proteinExistence type="predicted"/>
<protein>
    <submittedName>
        <fullName evidence="11">Methyl-accepting chemotaxis protein</fullName>
    </submittedName>
</protein>
<dbReference type="Gene3D" id="3.30.450.20">
    <property type="entry name" value="PAS domain"/>
    <property type="match status" value="1"/>
</dbReference>